<gene>
    <name evidence="4" type="ORF">DSM104443_02273</name>
</gene>
<dbReference type="EMBL" id="CP053069">
    <property type="protein sequence ID" value="QJR11200.1"/>
    <property type="molecule type" value="Genomic_DNA"/>
</dbReference>
<dbReference type="Gene3D" id="2.60.120.10">
    <property type="entry name" value="Jelly Rolls"/>
    <property type="match status" value="1"/>
</dbReference>
<feature type="domain" description="Cupin type-2" evidence="3">
    <location>
        <begin position="113"/>
        <end position="179"/>
    </location>
</feature>
<dbReference type="Proteomes" id="UP000501534">
    <property type="component" value="Chromosome"/>
</dbReference>
<keyword evidence="2" id="KW-0732">Signal</keyword>
<sequence>MKYDQFRVLSIATVLSLTCMSAFAHQASDAAITSKAQPTPAPLQDASRETPAATKSRLPCEAFTRPPAKAHDPNALAFTFDQLDHWYRVPGEFTHRLDGDKYGFETLSFIISETHPGGGPGLHVHDTEEAHVLLAGTAQYRIGDRTFTVQAPYVAKVPAGVPHTFINVGTEPFNLVAVFATKHPSTTRVGPNPLVAAWESRHGGPPCGTAK</sequence>
<name>A0A6M4GV71_9PROT</name>
<evidence type="ECO:0000259" key="3">
    <source>
        <dbReference type="Pfam" id="PF07883"/>
    </source>
</evidence>
<dbReference type="PANTHER" id="PTHR43346">
    <property type="entry name" value="LIGAND BINDING DOMAIN PROTEIN, PUTATIVE (AFU_ORTHOLOGUE AFUA_6G14370)-RELATED"/>
    <property type="match status" value="1"/>
</dbReference>
<dbReference type="InterPro" id="IPR052538">
    <property type="entry name" value="Flavonoid_dioxygenase-like"/>
</dbReference>
<feature type="chain" id="PRO_5026962551" description="Cupin type-2 domain-containing protein" evidence="2">
    <location>
        <begin position="25"/>
        <end position="211"/>
    </location>
</feature>
<feature type="signal peptide" evidence="2">
    <location>
        <begin position="1"/>
        <end position="24"/>
    </location>
</feature>
<evidence type="ECO:0000256" key="2">
    <source>
        <dbReference type="SAM" id="SignalP"/>
    </source>
</evidence>
<dbReference type="InterPro" id="IPR011051">
    <property type="entry name" value="RmlC_Cupin_sf"/>
</dbReference>
<evidence type="ECO:0000313" key="5">
    <source>
        <dbReference type="Proteomes" id="UP000501534"/>
    </source>
</evidence>
<dbReference type="Pfam" id="PF07883">
    <property type="entry name" value="Cupin_2"/>
    <property type="match status" value="1"/>
</dbReference>
<dbReference type="SUPFAM" id="SSF51182">
    <property type="entry name" value="RmlC-like cupins"/>
    <property type="match status" value="1"/>
</dbReference>
<dbReference type="KEGG" id="uru:DSM104443_02273"/>
<proteinExistence type="predicted"/>
<protein>
    <recommendedName>
        <fullName evidence="3">Cupin type-2 domain-containing protein</fullName>
    </recommendedName>
</protein>
<keyword evidence="5" id="KW-1185">Reference proteome</keyword>
<feature type="region of interest" description="Disordered" evidence="1">
    <location>
        <begin position="34"/>
        <end position="58"/>
    </location>
</feature>
<dbReference type="AlphaFoldDB" id="A0A6M4GV71"/>
<reference evidence="4 5" key="1">
    <citation type="submission" date="2020-04" db="EMBL/GenBank/DDBJ databases">
        <title>Usitatibacter rugosus gen. nov., sp. nov. and Usitatibacter palustris sp. nov., novel members of Usitatibacteraceae fam. nov. within the order Nitrosomonadales isolated from soil.</title>
        <authorList>
            <person name="Huber K.J."/>
            <person name="Neumann-Schaal M."/>
            <person name="Geppert A."/>
            <person name="Luckner M."/>
            <person name="Wanner G."/>
            <person name="Overmann J."/>
        </authorList>
    </citation>
    <scope>NUCLEOTIDE SEQUENCE [LARGE SCALE GENOMIC DNA]</scope>
    <source>
        <strain evidence="4 5">0125_3</strain>
    </source>
</reference>
<evidence type="ECO:0000313" key="4">
    <source>
        <dbReference type="EMBL" id="QJR11200.1"/>
    </source>
</evidence>
<evidence type="ECO:0000256" key="1">
    <source>
        <dbReference type="SAM" id="MobiDB-lite"/>
    </source>
</evidence>
<dbReference type="InterPro" id="IPR013096">
    <property type="entry name" value="Cupin_2"/>
</dbReference>
<dbReference type="InterPro" id="IPR014710">
    <property type="entry name" value="RmlC-like_jellyroll"/>
</dbReference>
<dbReference type="PANTHER" id="PTHR43346:SF1">
    <property type="entry name" value="QUERCETIN 2,3-DIOXYGENASE-RELATED"/>
    <property type="match status" value="1"/>
</dbReference>
<accession>A0A6M4GV71</accession>
<organism evidence="4 5">
    <name type="scientific">Usitatibacter rugosus</name>
    <dbReference type="NCBI Taxonomy" id="2732067"/>
    <lineage>
        <taxon>Bacteria</taxon>
        <taxon>Pseudomonadati</taxon>
        <taxon>Pseudomonadota</taxon>
        <taxon>Betaproteobacteria</taxon>
        <taxon>Nitrosomonadales</taxon>
        <taxon>Usitatibacteraceae</taxon>
        <taxon>Usitatibacter</taxon>
    </lineage>
</organism>